<evidence type="ECO:0000256" key="5">
    <source>
        <dbReference type="ARBA" id="ARBA00023163"/>
    </source>
</evidence>
<keyword evidence="10" id="KW-1185">Reference proteome</keyword>
<dbReference type="PANTHER" id="PTHR46577">
    <property type="entry name" value="HTH-TYPE TRANSCRIPTIONAL REGULATORY PROTEIN GABR"/>
    <property type="match status" value="1"/>
</dbReference>
<evidence type="ECO:0000313" key="8">
    <source>
        <dbReference type="EMBL" id="MBB3704202.1"/>
    </source>
</evidence>
<name>A0AAC9ATE7_AMIAI</name>
<proteinExistence type="inferred from homology"/>
<dbReference type="PANTHER" id="PTHR46577:SF1">
    <property type="entry name" value="HTH-TYPE TRANSCRIPTIONAL REGULATORY PROTEIN GABR"/>
    <property type="match status" value="1"/>
</dbReference>
<dbReference type="EMBL" id="CP015006">
    <property type="protein sequence ID" value="AMS44522.1"/>
    <property type="molecule type" value="Genomic_DNA"/>
</dbReference>
<evidence type="ECO:0000256" key="2">
    <source>
        <dbReference type="ARBA" id="ARBA00022898"/>
    </source>
</evidence>
<dbReference type="GO" id="GO:0030170">
    <property type="term" value="F:pyridoxal phosphate binding"/>
    <property type="evidence" value="ECO:0007669"/>
    <property type="project" value="InterPro"/>
</dbReference>
<sequence>MAQATVSETIFFLDRASRIGLQAQIRETVVSAVLSGRLQPGAQLPSTRKLAEYLNISRITVTLAYQELASQGYVETASRSSYRVAGNPPTTVLEAAVSGVGADEIDWSMKLRSSFIVAKQMRKPLDWRRYPYPFLYGQMDPSLFDLGAWRDCARRALAREDFELMAGDFAAADDVQLVNYICSRTLPSRGIRATPDEILVTVGAQNALWIVTQLLLRQGAHAVCENPCHPDMSASLKLSGADVTAIDVDKEGLPPEVLPAKVDAVFVTPSHHSPTGATMPVERRAALLAAAASRDFIIVEDDYEFEMSFLAPPSPALKSFDRSGRVFYIGSFSKSLFPGLRLGYLVAPAPVIREARALRALMLRHPPGHLQRTAAYFLALGHHDAVLHRMRGEYHKRHIVMAEALKREGFTIAGSSAFGGTSFWVEGPDGLDADLLMNELKQDGVLIESGSPFFPDADGPCRFFRMGYSSIPRDNIAEGVVRVRARMNRLLAQA</sequence>
<dbReference type="EMBL" id="JACICB010000002">
    <property type="protein sequence ID" value="MBB3704202.1"/>
    <property type="molecule type" value="Genomic_DNA"/>
</dbReference>
<dbReference type="SUPFAM" id="SSF53383">
    <property type="entry name" value="PLP-dependent transferases"/>
    <property type="match status" value="1"/>
</dbReference>
<dbReference type="SMART" id="SM00345">
    <property type="entry name" value="HTH_GNTR"/>
    <property type="match status" value="1"/>
</dbReference>
<evidence type="ECO:0000259" key="6">
    <source>
        <dbReference type="PROSITE" id="PS50949"/>
    </source>
</evidence>
<dbReference type="SUPFAM" id="SSF46785">
    <property type="entry name" value="Winged helix' DNA-binding domain"/>
    <property type="match status" value="1"/>
</dbReference>
<keyword evidence="2" id="KW-0663">Pyridoxal phosphate</keyword>
<evidence type="ECO:0000256" key="1">
    <source>
        <dbReference type="ARBA" id="ARBA00005384"/>
    </source>
</evidence>
<evidence type="ECO:0000313" key="9">
    <source>
        <dbReference type="Proteomes" id="UP000075755"/>
    </source>
</evidence>
<evidence type="ECO:0000313" key="7">
    <source>
        <dbReference type="EMBL" id="AMS44522.1"/>
    </source>
</evidence>
<dbReference type="Pfam" id="PF00392">
    <property type="entry name" value="GntR"/>
    <property type="match status" value="1"/>
</dbReference>
<dbReference type="InterPro" id="IPR051446">
    <property type="entry name" value="HTH_trans_reg/aminotransferase"/>
</dbReference>
<keyword evidence="3" id="KW-0805">Transcription regulation</keyword>
<geneLocation type="plasmid" evidence="7 9">
    <name>pAA01</name>
</geneLocation>
<dbReference type="AlphaFoldDB" id="A0AAC9ATE7"/>
<keyword evidence="4" id="KW-0238">DNA-binding</keyword>
<dbReference type="InterPro" id="IPR036388">
    <property type="entry name" value="WH-like_DNA-bd_sf"/>
</dbReference>
<dbReference type="InterPro" id="IPR036390">
    <property type="entry name" value="WH_DNA-bd_sf"/>
</dbReference>
<dbReference type="Proteomes" id="UP000577697">
    <property type="component" value="Unassembled WGS sequence"/>
</dbReference>
<dbReference type="Proteomes" id="UP000075755">
    <property type="component" value="Plasmid pAA01"/>
</dbReference>
<dbReference type="PRINTS" id="PR00035">
    <property type="entry name" value="HTHGNTR"/>
</dbReference>
<dbReference type="GO" id="GO:0003677">
    <property type="term" value="F:DNA binding"/>
    <property type="evidence" value="ECO:0007669"/>
    <property type="project" value="UniProtKB-KW"/>
</dbReference>
<reference evidence="7 9" key="1">
    <citation type="submission" date="2016-03" db="EMBL/GenBank/DDBJ databases">
        <title>Complete genome of Aminobacter aminovorans KCTC 2477.</title>
        <authorList>
            <person name="Kim K.M."/>
        </authorList>
    </citation>
    <scope>NUCLEOTIDE SEQUENCE [LARGE SCALE GENOMIC DNA]</scope>
    <source>
        <strain evidence="7 9">KCTC 2477</strain>
        <plasmid evidence="7 9">pAA01</plasmid>
    </source>
</reference>
<accession>A0AAC9ATE7</accession>
<dbReference type="Gene3D" id="3.40.640.10">
    <property type="entry name" value="Type I PLP-dependent aspartate aminotransferase-like (Major domain)"/>
    <property type="match status" value="1"/>
</dbReference>
<evidence type="ECO:0000256" key="4">
    <source>
        <dbReference type="ARBA" id="ARBA00023125"/>
    </source>
</evidence>
<dbReference type="CDD" id="cd00609">
    <property type="entry name" value="AAT_like"/>
    <property type="match status" value="1"/>
</dbReference>
<dbReference type="KEGG" id="aak:AA2016_5617"/>
<dbReference type="InterPro" id="IPR015421">
    <property type="entry name" value="PyrdxlP-dep_Trfase_major"/>
</dbReference>
<keyword evidence="8" id="KW-0808">Transferase</keyword>
<dbReference type="GO" id="GO:0003700">
    <property type="term" value="F:DNA-binding transcription factor activity"/>
    <property type="evidence" value="ECO:0007669"/>
    <property type="project" value="InterPro"/>
</dbReference>
<evidence type="ECO:0000256" key="3">
    <source>
        <dbReference type="ARBA" id="ARBA00023015"/>
    </source>
</evidence>
<organism evidence="7 9">
    <name type="scientific">Aminobacter aminovorans</name>
    <name type="common">Chelatobacter heintzii</name>
    <dbReference type="NCBI Taxonomy" id="83263"/>
    <lineage>
        <taxon>Bacteria</taxon>
        <taxon>Pseudomonadati</taxon>
        <taxon>Pseudomonadota</taxon>
        <taxon>Alphaproteobacteria</taxon>
        <taxon>Hyphomicrobiales</taxon>
        <taxon>Phyllobacteriaceae</taxon>
        <taxon>Aminobacter</taxon>
    </lineage>
</organism>
<dbReference type="InterPro" id="IPR004839">
    <property type="entry name" value="Aminotransferase_I/II_large"/>
</dbReference>
<comment type="similarity">
    <text evidence="1">In the C-terminal section; belongs to the class-I pyridoxal-phosphate-dependent aminotransferase family.</text>
</comment>
<reference evidence="8 10" key="2">
    <citation type="submission" date="2020-08" db="EMBL/GenBank/DDBJ databases">
        <title>Genomic Encyclopedia of Type Strains, Phase IV (KMG-IV): sequencing the most valuable type-strain genomes for metagenomic binning, comparative biology and taxonomic classification.</title>
        <authorList>
            <person name="Goeker M."/>
        </authorList>
    </citation>
    <scope>NUCLEOTIDE SEQUENCE [LARGE SCALE GENOMIC DNA]</scope>
    <source>
        <strain evidence="8 10">DSM 10368</strain>
    </source>
</reference>
<evidence type="ECO:0000313" key="10">
    <source>
        <dbReference type="Proteomes" id="UP000577697"/>
    </source>
</evidence>
<dbReference type="CDD" id="cd07377">
    <property type="entry name" value="WHTH_GntR"/>
    <property type="match status" value="1"/>
</dbReference>
<dbReference type="PROSITE" id="PS50949">
    <property type="entry name" value="HTH_GNTR"/>
    <property type="match status" value="1"/>
</dbReference>
<gene>
    <name evidence="7" type="ORF">AA2016_5617</name>
    <name evidence="8" type="ORF">FHS67_000505</name>
</gene>
<dbReference type="RefSeq" id="WP_067967460.1">
    <property type="nucleotide sequence ID" value="NZ_CP015006.1"/>
</dbReference>
<dbReference type="GO" id="GO:0008483">
    <property type="term" value="F:transaminase activity"/>
    <property type="evidence" value="ECO:0007669"/>
    <property type="project" value="UniProtKB-KW"/>
</dbReference>
<keyword evidence="7" id="KW-0614">Plasmid</keyword>
<keyword evidence="5" id="KW-0804">Transcription</keyword>
<dbReference type="Gene3D" id="1.10.10.10">
    <property type="entry name" value="Winged helix-like DNA-binding domain superfamily/Winged helix DNA-binding domain"/>
    <property type="match status" value="1"/>
</dbReference>
<feature type="domain" description="HTH gntR-type" evidence="6">
    <location>
        <begin position="19"/>
        <end position="87"/>
    </location>
</feature>
<dbReference type="InterPro" id="IPR015424">
    <property type="entry name" value="PyrdxlP-dep_Trfase"/>
</dbReference>
<keyword evidence="8" id="KW-0032">Aminotransferase</keyword>
<dbReference type="Pfam" id="PF00155">
    <property type="entry name" value="Aminotran_1_2"/>
    <property type="match status" value="1"/>
</dbReference>
<protein>
    <submittedName>
        <fullName evidence="7 8">GntR family transcriptional regulator</fullName>
    </submittedName>
</protein>
<dbReference type="InterPro" id="IPR000524">
    <property type="entry name" value="Tscrpt_reg_HTH_GntR"/>
</dbReference>